<keyword evidence="1" id="KW-0472">Membrane</keyword>
<accession>B1Y5B1</accession>
<dbReference type="EMBL" id="CP001013">
    <property type="protein sequence ID" value="ACB33499.1"/>
    <property type="molecule type" value="Genomic_DNA"/>
</dbReference>
<dbReference type="InterPro" id="IPR025293">
    <property type="entry name" value="YfiR/HmsC-like"/>
</dbReference>
<proteinExistence type="predicted"/>
<reference evidence="1 2" key="1">
    <citation type="submission" date="2008-03" db="EMBL/GenBank/DDBJ databases">
        <title>Complete sequence of Leptothrix cholodnii SP-6.</title>
        <authorList>
            <consortium name="US DOE Joint Genome Institute"/>
            <person name="Copeland A."/>
            <person name="Lucas S."/>
            <person name="Lapidus A."/>
            <person name="Glavina del Rio T."/>
            <person name="Dalin E."/>
            <person name="Tice H."/>
            <person name="Bruce D."/>
            <person name="Goodwin L."/>
            <person name="Pitluck S."/>
            <person name="Chertkov O."/>
            <person name="Brettin T."/>
            <person name="Detter J.C."/>
            <person name="Han C."/>
            <person name="Kuske C.R."/>
            <person name="Schmutz J."/>
            <person name="Larimer F."/>
            <person name="Land M."/>
            <person name="Hauser L."/>
            <person name="Kyrpides N."/>
            <person name="Lykidis A."/>
            <person name="Emerson D."/>
            <person name="Richardson P."/>
        </authorList>
    </citation>
    <scope>NUCLEOTIDE SEQUENCE [LARGE SCALE GENOMIC DNA]</scope>
    <source>
        <strain evidence="2">ATCC 51168 / LMG 8142 / SP-6</strain>
    </source>
</reference>
<dbReference type="HOGENOM" id="CLU_093136_1_0_4"/>
<dbReference type="STRING" id="395495.Lcho_1230"/>
<sequence precursor="true">MRLQPWSRLSLRLRLGPLVAALLLGVGACRPALALDAHPLKAAVVFNLLGFVQWPGESDLPPMTPLRLCAERGGPLWPHLLALNDRVVRQFRLVLRELPGADNGPPCDVLLVEREGGARRLPARTGPPSPVLLIGDAEGGAEPGVVIALQMRGDRVAFDIDLAAARRSSLQVSSKLLRLARSVRE</sequence>
<dbReference type="PROSITE" id="PS51257">
    <property type="entry name" value="PROKAR_LIPOPROTEIN"/>
    <property type="match status" value="1"/>
</dbReference>
<keyword evidence="2" id="KW-1185">Reference proteome</keyword>
<keyword evidence="1" id="KW-0812">Transmembrane</keyword>
<dbReference type="AlphaFoldDB" id="B1Y5B1"/>
<dbReference type="eggNOG" id="ENOG50314NQ">
    <property type="taxonomic scope" value="Bacteria"/>
</dbReference>
<dbReference type="Pfam" id="PF13689">
    <property type="entry name" value="DUF4154"/>
    <property type="match status" value="1"/>
</dbReference>
<dbReference type="KEGG" id="lch:Lcho_1230"/>
<name>B1Y5B1_LEPCP</name>
<gene>
    <name evidence="1" type="ordered locus">Lcho_1230</name>
</gene>
<evidence type="ECO:0000313" key="2">
    <source>
        <dbReference type="Proteomes" id="UP000001693"/>
    </source>
</evidence>
<evidence type="ECO:0000313" key="1">
    <source>
        <dbReference type="EMBL" id="ACB33499.1"/>
    </source>
</evidence>
<protein>
    <submittedName>
        <fullName evidence="1">Putative transmembrane protein</fullName>
    </submittedName>
</protein>
<organism evidence="1 2">
    <name type="scientific">Leptothrix cholodnii (strain ATCC 51168 / LMG 8142 / SP-6)</name>
    <name type="common">Leptothrix discophora (strain SP-6)</name>
    <dbReference type="NCBI Taxonomy" id="395495"/>
    <lineage>
        <taxon>Bacteria</taxon>
        <taxon>Pseudomonadati</taxon>
        <taxon>Pseudomonadota</taxon>
        <taxon>Betaproteobacteria</taxon>
        <taxon>Burkholderiales</taxon>
        <taxon>Sphaerotilaceae</taxon>
        <taxon>Leptothrix</taxon>
    </lineage>
</organism>
<dbReference type="Proteomes" id="UP000001693">
    <property type="component" value="Chromosome"/>
</dbReference>